<evidence type="ECO:0000313" key="3">
    <source>
        <dbReference type="EMBL" id="KXA95071.1"/>
    </source>
</evidence>
<keyword evidence="4" id="KW-1185">Reference proteome</keyword>
<dbReference type="SUPFAM" id="SSF69572">
    <property type="entry name" value="Activating enzymes of the ubiquitin-like proteins"/>
    <property type="match status" value="1"/>
</dbReference>
<dbReference type="GO" id="GO:0004792">
    <property type="term" value="F:thiosulfate-cyanide sulfurtransferase activity"/>
    <property type="evidence" value="ECO:0007669"/>
    <property type="project" value="TreeGrafter"/>
</dbReference>
<reference evidence="3 4" key="1">
    <citation type="journal article" date="2016" name="Sci. Rep.">
        <title>Metabolic traits of an uncultured archaeal lineage -MSBL1- from brine pools of the Red Sea.</title>
        <authorList>
            <person name="Mwirichia R."/>
            <person name="Alam I."/>
            <person name="Rashid M."/>
            <person name="Vinu M."/>
            <person name="Ba-Alawi W."/>
            <person name="Anthony Kamau A."/>
            <person name="Kamanda Ngugi D."/>
            <person name="Goker M."/>
            <person name="Klenk H.P."/>
            <person name="Bajic V."/>
            <person name="Stingl U."/>
        </authorList>
    </citation>
    <scope>NUCLEOTIDE SEQUENCE [LARGE SCALE GENOMIC DNA]</scope>
    <source>
        <strain evidence="3">SCGC-AAA259E19</strain>
    </source>
</reference>
<dbReference type="CDD" id="cd00757">
    <property type="entry name" value="ThiF_MoeB_HesA_family"/>
    <property type="match status" value="1"/>
</dbReference>
<gene>
    <name evidence="3" type="ORF">AKJ65_02595</name>
</gene>
<dbReference type="EMBL" id="LHXO01000026">
    <property type="protein sequence ID" value="KXA95071.1"/>
    <property type="molecule type" value="Genomic_DNA"/>
</dbReference>
<dbReference type="Gene3D" id="3.40.50.720">
    <property type="entry name" value="NAD(P)-binding Rossmann-like Domain"/>
    <property type="match status" value="1"/>
</dbReference>
<dbReference type="Pfam" id="PF00899">
    <property type="entry name" value="ThiF"/>
    <property type="match status" value="1"/>
</dbReference>
<protein>
    <recommendedName>
        <fullName evidence="2">THIF-type NAD/FAD binding fold domain-containing protein</fullName>
    </recommendedName>
</protein>
<comment type="similarity">
    <text evidence="1">Belongs to the HesA/MoeB/ThiF family.</text>
</comment>
<dbReference type="PANTHER" id="PTHR10953:SF102">
    <property type="entry name" value="ADENYLYLTRANSFERASE AND SULFURTRANSFERASE MOCS3"/>
    <property type="match status" value="1"/>
</dbReference>
<evidence type="ECO:0000259" key="2">
    <source>
        <dbReference type="Pfam" id="PF00899"/>
    </source>
</evidence>
<dbReference type="InterPro" id="IPR035985">
    <property type="entry name" value="Ubiquitin-activating_enz"/>
</dbReference>
<dbReference type="GO" id="GO:0008641">
    <property type="term" value="F:ubiquitin-like modifier activating enzyme activity"/>
    <property type="evidence" value="ECO:0007669"/>
    <property type="project" value="InterPro"/>
</dbReference>
<dbReference type="GO" id="GO:0005737">
    <property type="term" value="C:cytoplasm"/>
    <property type="evidence" value="ECO:0007669"/>
    <property type="project" value="TreeGrafter"/>
</dbReference>
<proteinExistence type="inferred from homology"/>
<accession>A0A133ULL3</accession>
<dbReference type="FunFam" id="3.40.50.720:FF:000080">
    <property type="entry name" value="Thiazole biosynthesis adenylyltransferase ThiF"/>
    <property type="match status" value="1"/>
</dbReference>
<feature type="domain" description="THIF-type NAD/FAD binding fold" evidence="2">
    <location>
        <begin position="18"/>
        <end position="229"/>
    </location>
</feature>
<dbReference type="AlphaFoldDB" id="A0A133ULL3"/>
<dbReference type="InterPro" id="IPR000594">
    <property type="entry name" value="ThiF_NAD_FAD-bd"/>
</dbReference>
<dbReference type="PATRIC" id="fig|1698264.3.peg.1071"/>
<evidence type="ECO:0000313" key="4">
    <source>
        <dbReference type="Proteomes" id="UP000070284"/>
    </source>
</evidence>
<sequence length="260" mass="28777">MTDKEELKELSKREEVRYGRQMMMEDFNEENQKKLKSTTSLVTGTGGLGSPVSIYLAVAGVGRLRIVDDDEIKLSNLNRQILYGEEDLGRNKAVVAKEKIGILNKDIEVESIKRKVSDQSVDGLVQGCDLIVDCMDDYRGKYVLNRASVEKDIPLFHVAVRGMRGQATTIIPGETPCLWCIVPSPPLPEKSPVLGTTPGVIGTIQVHEVIKYIAGIADLLKNQLLLVKGGTEFSKVGFTENSKMYMTTVVLLNFLIEMIC</sequence>
<comment type="caution">
    <text evidence="3">The sequence shown here is derived from an EMBL/GenBank/DDBJ whole genome shotgun (WGS) entry which is preliminary data.</text>
</comment>
<evidence type="ECO:0000256" key="1">
    <source>
        <dbReference type="ARBA" id="ARBA00009919"/>
    </source>
</evidence>
<organism evidence="3 4">
    <name type="scientific">candidate division MSBL1 archaeon SCGC-AAA259E19</name>
    <dbReference type="NCBI Taxonomy" id="1698264"/>
    <lineage>
        <taxon>Archaea</taxon>
        <taxon>Methanobacteriati</taxon>
        <taxon>Methanobacteriota</taxon>
        <taxon>candidate division MSBL1</taxon>
    </lineage>
</organism>
<dbReference type="InterPro" id="IPR045886">
    <property type="entry name" value="ThiF/MoeB/HesA"/>
</dbReference>
<dbReference type="GO" id="GO:0016779">
    <property type="term" value="F:nucleotidyltransferase activity"/>
    <property type="evidence" value="ECO:0007669"/>
    <property type="project" value="TreeGrafter"/>
</dbReference>
<name>A0A133ULL3_9EURY</name>
<dbReference type="Proteomes" id="UP000070284">
    <property type="component" value="Unassembled WGS sequence"/>
</dbReference>
<dbReference type="PANTHER" id="PTHR10953">
    <property type="entry name" value="UBIQUITIN-ACTIVATING ENZYME E1"/>
    <property type="match status" value="1"/>
</dbReference>